<sequence length="109" mass="13051">MLNRVKERFALHELWVLDKSESFPFFAPIFVFTFWIWSLPLLPILIFYSFLMVTFPLLTFLPSIVLGMALAFFVAPWFFRWFFISVGLRFGKNGMASEKRKEIEKRLMQ</sequence>
<feature type="transmembrane region" description="Helical" evidence="1">
    <location>
        <begin position="25"/>
        <end position="51"/>
    </location>
</feature>
<gene>
    <name evidence="2" type="ORF">GCM10010991_13140</name>
</gene>
<keyword evidence="3" id="KW-1185">Reference proteome</keyword>
<dbReference type="AlphaFoldDB" id="A0A917YIE3"/>
<evidence type="ECO:0000313" key="2">
    <source>
        <dbReference type="EMBL" id="GGO29320.1"/>
    </source>
</evidence>
<organism evidence="2 3">
    <name type="scientific">Gemmobacter aquaticus</name>
    <dbReference type="NCBI Taxonomy" id="490185"/>
    <lineage>
        <taxon>Bacteria</taxon>
        <taxon>Pseudomonadati</taxon>
        <taxon>Pseudomonadota</taxon>
        <taxon>Alphaproteobacteria</taxon>
        <taxon>Rhodobacterales</taxon>
        <taxon>Paracoccaceae</taxon>
        <taxon>Gemmobacter</taxon>
    </lineage>
</organism>
<dbReference type="EMBL" id="BMLP01000001">
    <property type="protein sequence ID" value="GGO29320.1"/>
    <property type="molecule type" value="Genomic_DNA"/>
</dbReference>
<evidence type="ECO:0000256" key="1">
    <source>
        <dbReference type="SAM" id="Phobius"/>
    </source>
</evidence>
<name>A0A917YIE3_9RHOB</name>
<keyword evidence="1" id="KW-0812">Transmembrane</keyword>
<keyword evidence="1" id="KW-0472">Membrane</keyword>
<proteinExistence type="predicted"/>
<keyword evidence="1" id="KW-1133">Transmembrane helix</keyword>
<dbReference type="Proteomes" id="UP000598196">
    <property type="component" value="Unassembled WGS sequence"/>
</dbReference>
<protein>
    <submittedName>
        <fullName evidence="2">Uncharacterized protein</fullName>
    </submittedName>
</protein>
<accession>A0A917YIE3</accession>
<feature type="transmembrane region" description="Helical" evidence="1">
    <location>
        <begin position="57"/>
        <end position="79"/>
    </location>
</feature>
<reference evidence="2 3" key="1">
    <citation type="journal article" date="2014" name="Int. J. Syst. Evol. Microbiol.">
        <title>Complete genome sequence of Corynebacterium casei LMG S-19264T (=DSM 44701T), isolated from a smear-ripened cheese.</title>
        <authorList>
            <consortium name="US DOE Joint Genome Institute (JGI-PGF)"/>
            <person name="Walter F."/>
            <person name="Albersmeier A."/>
            <person name="Kalinowski J."/>
            <person name="Ruckert C."/>
        </authorList>
    </citation>
    <scope>NUCLEOTIDE SEQUENCE [LARGE SCALE GENOMIC DNA]</scope>
    <source>
        <strain evidence="2 3">CGMCC 1.7029</strain>
    </source>
</reference>
<evidence type="ECO:0000313" key="3">
    <source>
        <dbReference type="Proteomes" id="UP000598196"/>
    </source>
</evidence>
<comment type="caution">
    <text evidence="2">The sequence shown here is derived from an EMBL/GenBank/DDBJ whole genome shotgun (WGS) entry which is preliminary data.</text>
</comment>